<evidence type="ECO:0000256" key="6">
    <source>
        <dbReference type="SAM" id="MobiDB-lite"/>
    </source>
</evidence>
<dbReference type="InterPro" id="IPR027417">
    <property type="entry name" value="P-loop_NTPase"/>
</dbReference>
<feature type="domain" description="UvrD-like helicase ATP-binding" evidence="7">
    <location>
        <begin position="244"/>
        <end position="529"/>
    </location>
</feature>
<feature type="compositionally biased region" description="Basic and acidic residues" evidence="6">
    <location>
        <begin position="676"/>
        <end position="686"/>
    </location>
</feature>
<dbReference type="Pfam" id="PF08378">
    <property type="entry name" value="NERD"/>
    <property type="match status" value="1"/>
</dbReference>
<evidence type="ECO:0000256" key="5">
    <source>
        <dbReference type="PROSITE-ProRule" id="PRU00560"/>
    </source>
</evidence>
<evidence type="ECO:0000313" key="9">
    <source>
        <dbReference type="Proteomes" id="UP000678317"/>
    </source>
</evidence>
<gene>
    <name evidence="8" type="ORF">J4035_08855</name>
</gene>
<comment type="caution">
    <text evidence="8">The sequence shown here is derived from an EMBL/GenBank/DDBJ whole genome shotgun (WGS) entry which is preliminary data.</text>
</comment>
<evidence type="ECO:0000256" key="4">
    <source>
        <dbReference type="ARBA" id="ARBA00022840"/>
    </source>
</evidence>
<reference evidence="8 9" key="1">
    <citation type="submission" date="2021-03" db="EMBL/GenBank/DDBJ databases">
        <title>novel species in genus Cellulomonas.</title>
        <authorList>
            <person name="Zhang G."/>
        </authorList>
    </citation>
    <scope>NUCLEOTIDE SEQUENCE [LARGE SCALE GENOMIC DNA]</scope>
    <source>
        <strain evidence="9">zg-ZUI188</strain>
    </source>
</reference>
<sequence>MPAGDSAGAEARRQIALADAHTAAAAEARATAARYGIADVTEKATARALAPLAAVGHHLLADRRWPGSRRAQVDLVVVGPGGVFVVDTKAWRDVSIGDGRIYRGQEDATDDLMNLADLGYTIEGALADVGLAPGEVHVVAVLAGRASVNESVGPVRVVGEKDVLRHIASFGARLTPSQVDAVLAATLTLLPEVNAPAPISVTVPQPALPRDTHPIQDALLSDDEVQSALLDGMLAAPIEEWMSFLHPAQARLVRRTFKGPARIRGAAGTGKTVVALHRAAYLARSRPGRILVTTYIRTLPDVLRSTLERMAPDAVDRVDFMGVHEFASRLLDERGVRIRLDGTRINEAFHSAWRDIGAPGVLGASSRDSHYWKDEIAHIIKGRGLTTFEEYAALTRAGRRYPLTVEQRRAVWDLRVAYDERLRTAGVLDWADQILLAEHELDRKPMTDRYTAVVVDEAQDLSSAMVRMLYRLVGDRDDAFLLVGDGQQTIYPGGYTLAEIGVDIAGRGVVLDANYRNTQQILDFASRLVAGDEYAEIDGVIGRGERPARVEREGPQPTLVRCGSWAQREKHLIAHVQTVLRTVGTGPGDIGVLCLSRHAVRASAAALRKAGIPVTELTAYDGRPTDGVKVGTIKRAKGLEFKQVLLPDVRQDDVSTTPPAGRHRARAVDPAAARGVRRDDSGERRVVGGSGLSDGRRRFTRSRLNAGCDRWVIPAAAGVPRMRMKIAIEARCATTGIPVKEVLDAAHVIPVADCGPTMGATASC</sequence>
<feature type="region of interest" description="Disordered" evidence="6">
    <location>
        <begin position="672"/>
        <end position="694"/>
    </location>
</feature>
<dbReference type="InterPro" id="IPR011528">
    <property type="entry name" value="NERD"/>
</dbReference>
<dbReference type="InterPro" id="IPR000212">
    <property type="entry name" value="DNA_helicase_UvrD/REP"/>
</dbReference>
<evidence type="ECO:0000313" key="8">
    <source>
        <dbReference type="EMBL" id="MBO3084747.1"/>
    </source>
</evidence>
<dbReference type="PROSITE" id="PS51198">
    <property type="entry name" value="UVRD_HELICASE_ATP_BIND"/>
    <property type="match status" value="1"/>
</dbReference>
<protein>
    <submittedName>
        <fullName evidence="8">ATP-dependent helicase</fullName>
    </submittedName>
</protein>
<dbReference type="SUPFAM" id="SSF52540">
    <property type="entry name" value="P-loop containing nucleoside triphosphate hydrolases"/>
    <property type="match status" value="1"/>
</dbReference>
<keyword evidence="1 5" id="KW-0547">Nucleotide-binding</keyword>
<keyword evidence="2 5" id="KW-0378">Hydrolase</keyword>
<dbReference type="PANTHER" id="PTHR11070">
    <property type="entry name" value="UVRD / RECB / PCRA DNA HELICASE FAMILY MEMBER"/>
    <property type="match status" value="1"/>
</dbReference>
<organism evidence="8 9">
    <name type="scientific">Cellulomonas fengjieae</name>
    <dbReference type="NCBI Taxonomy" id="2819978"/>
    <lineage>
        <taxon>Bacteria</taxon>
        <taxon>Bacillati</taxon>
        <taxon>Actinomycetota</taxon>
        <taxon>Actinomycetes</taxon>
        <taxon>Micrococcales</taxon>
        <taxon>Cellulomonadaceae</taxon>
        <taxon>Cellulomonas</taxon>
    </lineage>
</organism>
<dbReference type="Gene3D" id="3.40.50.300">
    <property type="entry name" value="P-loop containing nucleotide triphosphate hydrolases"/>
    <property type="match status" value="2"/>
</dbReference>
<evidence type="ECO:0000259" key="7">
    <source>
        <dbReference type="PROSITE" id="PS51198"/>
    </source>
</evidence>
<dbReference type="GO" id="GO:0004386">
    <property type="term" value="F:helicase activity"/>
    <property type="evidence" value="ECO:0007669"/>
    <property type="project" value="UniProtKB-KW"/>
</dbReference>
<dbReference type="Pfam" id="PF00580">
    <property type="entry name" value="UvrD-helicase"/>
    <property type="match status" value="1"/>
</dbReference>
<evidence type="ECO:0000256" key="2">
    <source>
        <dbReference type="ARBA" id="ARBA00022801"/>
    </source>
</evidence>
<evidence type="ECO:0000256" key="3">
    <source>
        <dbReference type="ARBA" id="ARBA00022806"/>
    </source>
</evidence>
<dbReference type="RefSeq" id="WP_208289408.1">
    <property type="nucleotide sequence ID" value="NZ_CP074404.1"/>
</dbReference>
<dbReference type="InterPro" id="IPR014016">
    <property type="entry name" value="UvrD-like_ATP-bd"/>
</dbReference>
<keyword evidence="9" id="KW-1185">Reference proteome</keyword>
<name>A0ABS3SG59_9CELL</name>
<accession>A0ABS3SG59</accession>
<dbReference type="PANTHER" id="PTHR11070:SF45">
    <property type="entry name" value="DNA 3'-5' HELICASE"/>
    <property type="match status" value="1"/>
</dbReference>
<evidence type="ECO:0000256" key="1">
    <source>
        <dbReference type="ARBA" id="ARBA00022741"/>
    </source>
</evidence>
<keyword evidence="3 5" id="KW-0347">Helicase</keyword>
<dbReference type="EMBL" id="JAGFBM010000003">
    <property type="protein sequence ID" value="MBO3084747.1"/>
    <property type="molecule type" value="Genomic_DNA"/>
</dbReference>
<feature type="binding site" evidence="5">
    <location>
        <begin position="265"/>
        <end position="272"/>
    </location>
    <ligand>
        <name>ATP</name>
        <dbReference type="ChEBI" id="CHEBI:30616"/>
    </ligand>
</feature>
<keyword evidence="4 5" id="KW-0067">ATP-binding</keyword>
<dbReference type="Proteomes" id="UP000678317">
    <property type="component" value="Unassembled WGS sequence"/>
</dbReference>
<proteinExistence type="predicted"/>